<dbReference type="PANTHER" id="PTHR47331:SF6">
    <property type="entry name" value="DOUBLECORTIN DOMAIN-CONTAINING PROTEIN"/>
    <property type="match status" value="1"/>
</dbReference>
<dbReference type="Proteomes" id="UP000694865">
    <property type="component" value="Unplaced"/>
</dbReference>
<dbReference type="GeneID" id="102804329"/>
<protein>
    <submittedName>
        <fullName evidence="2">Uncharacterized protein LOC102804329</fullName>
    </submittedName>
</protein>
<dbReference type="InterPro" id="IPR008042">
    <property type="entry name" value="Retrotrans_Pao"/>
</dbReference>
<dbReference type="PANTHER" id="PTHR47331">
    <property type="entry name" value="PHD-TYPE DOMAIN-CONTAINING PROTEIN"/>
    <property type="match status" value="1"/>
</dbReference>
<dbReference type="RefSeq" id="XP_006816077.1">
    <property type="nucleotide sequence ID" value="XM_006816014.1"/>
</dbReference>
<dbReference type="InterPro" id="IPR043502">
    <property type="entry name" value="DNA/RNA_pol_sf"/>
</dbReference>
<reference evidence="2" key="1">
    <citation type="submission" date="2025-08" db="UniProtKB">
        <authorList>
            <consortium name="RefSeq"/>
        </authorList>
    </citation>
    <scope>IDENTIFICATION</scope>
    <source>
        <tissue evidence="2">Testes</tissue>
    </source>
</reference>
<accession>A0ABM0M7T6</accession>
<dbReference type="SUPFAM" id="SSF56672">
    <property type="entry name" value="DNA/RNA polymerases"/>
    <property type="match status" value="1"/>
</dbReference>
<organism evidence="1 2">
    <name type="scientific">Saccoglossus kowalevskii</name>
    <name type="common">Acorn worm</name>
    <dbReference type="NCBI Taxonomy" id="10224"/>
    <lineage>
        <taxon>Eukaryota</taxon>
        <taxon>Metazoa</taxon>
        <taxon>Hemichordata</taxon>
        <taxon>Enteropneusta</taxon>
        <taxon>Harrimaniidae</taxon>
        <taxon>Saccoglossus</taxon>
    </lineage>
</organism>
<dbReference type="Pfam" id="PF05380">
    <property type="entry name" value="Peptidase_A17"/>
    <property type="match status" value="1"/>
</dbReference>
<evidence type="ECO:0000313" key="2">
    <source>
        <dbReference type="RefSeq" id="XP_006816077.1"/>
    </source>
</evidence>
<keyword evidence="1" id="KW-1185">Reference proteome</keyword>
<evidence type="ECO:0000313" key="1">
    <source>
        <dbReference type="Proteomes" id="UP000694865"/>
    </source>
</evidence>
<proteinExistence type="predicted"/>
<name>A0ABM0M7T6_SACKO</name>
<gene>
    <name evidence="2" type="primary">LOC102804329</name>
</gene>
<sequence>MGNVEQMFHSFHVNKEHRDYLRFFWFKDNDPMRPVIQYHMNVHLFGNISSPAIATLGLRMITTENQSTYGEDVKDFILHFYVDDGLTSQPDAATAISLIKRTRDMLATKNINFHKIVSNDKDVMIALPSEVRAKDLQCLDFSQDTLPSQQSLRIQWSLQANTFTFKVDLKDNPFSLRGVLATINSIYDPIGIIAPVTIEGKCILKGLMSEMPKGREMASIGWDDPLPTEYLSRWFTFHLI</sequence>